<feature type="compositionally biased region" description="Low complexity" evidence="1">
    <location>
        <begin position="23"/>
        <end position="36"/>
    </location>
</feature>
<sequence length="57" mass="6094">MDETRKRARTGIEEDVSAPAVKDPQSPQSADAAAAATKIAELQAELEALKQSHTSWS</sequence>
<organism evidence="2 3">
    <name type="scientific">Thalassiosira oceanica</name>
    <name type="common">Marine diatom</name>
    <dbReference type="NCBI Taxonomy" id="159749"/>
    <lineage>
        <taxon>Eukaryota</taxon>
        <taxon>Sar</taxon>
        <taxon>Stramenopiles</taxon>
        <taxon>Ochrophyta</taxon>
        <taxon>Bacillariophyta</taxon>
        <taxon>Coscinodiscophyceae</taxon>
        <taxon>Thalassiosirophycidae</taxon>
        <taxon>Thalassiosirales</taxon>
        <taxon>Thalassiosiraceae</taxon>
        <taxon>Thalassiosira</taxon>
    </lineage>
</organism>
<dbReference type="Proteomes" id="UP000266841">
    <property type="component" value="Unassembled WGS sequence"/>
</dbReference>
<feature type="region of interest" description="Disordered" evidence="1">
    <location>
        <begin position="1"/>
        <end position="36"/>
    </location>
</feature>
<feature type="non-terminal residue" evidence="2">
    <location>
        <position position="57"/>
    </location>
</feature>
<evidence type="ECO:0000313" key="2">
    <source>
        <dbReference type="EMBL" id="EJK50412.1"/>
    </source>
</evidence>
<evidence type="ECO:0000256" key="1">
    <source>
        <dbReference type="SAM" id="MobiDB-lite"/>
    </source>
</evidence>
<proteinExistence type="predicted"/>
<dbReference type="AlphaFoldDB" id="K0RUP3"/>
<reference evidence="2 3" key="1">
    <citation type="journal article" date="2012" name="Genome Biol.">
        <title>Genome and low-iron response of an oceanic diatom adapted to chronic iron limitation.</title>
        <authorList>
            <person name="Lommer M."/>
            <person name="Specht M."/>
            <person name="Roy A.S."/>
            <person name="Kraemer L."/>
            <person name="Andreson R."/>
            <person name="Gutowska M.A."/>
            <person name="Wolf J."/>
            <person name="Bergner S.V."/>
            <person name="Schilhabel M.B."/>
            <person name="Klostermeier U.C."/>
            <person name="Beiko R.G."/>
            <person name="Rosenstiel P."/>
            <person name="Hippler M."/>
            <person name="Laroche J."/>
        </authorList>
    </citation>
    <scope>NUCLEOTIDE SEQUENCE [LARGE SCALE GENOMIC DNA]</scope>
    <source>
        <strain evidence="2 3">CCMP1005</strain>
    </source>
</reference>
<evidence type="ECO:0000313" key="3">
    <source>
        <dbReference type="Proteomes" id="UP000266841"/>
    </source>
</evidence>
<protein>
    <submittedName>
        <fullName evidence="2">Uncharacterized protein</fullName>
    </submittedName>
</protein>
<comment type="caution">
    <text evidence="2">The sequence shown here is derived from an EMBL/GenBank/DDBJ whole genome shotgun (WGS) entry which is preliminary data.</text>
</comment>
<gene>
    <name evidence="2" type="ORF">THAOC_30623</name>
</gene>
<dbReference type="EMBL" id="AGNL01043785">
    <property type="protein sequence ID" value="EJK50412.1"/>
    <property type="molecule type" value="Genomic_DNA"/>
</dbReference>
<name>K0RUP3_THAOC</name>
<accession>K0RUP3</accession>
<keyword evidence="3" id="KW-1185">Reference proteome</keyword>